<feature type="non-terminal residue" evidence="1">
    <location>
        <position position="87"/>
    </location>
</feature>
<dbReference type="AlphaFoldDB" id="A0A3B1CTP8"/>
<organism evidence="1">
    <name type="scientific">hydrothermal vent metagenome</name>
    <dbReference type="NCBI Taxonomy" id="652676"/>
    <lineage>
        <taxon>unclassified sequences</taxon>
        <taxon>metagenomes</taxon>
        <taxon>ecological metagenomes</taxon>
    </lineage>
</organism>
<reference evidence="1" key="1">
    <citation type="submission" date="2018-06" db="EMBL/GenBank/DDBJ databases">
        <authorList>
            <person name="Zhirakovskaya E."/>
        </authorList>
    </citation>
    <scope>NUCLEOTIDE SEQUENCE</scope>
</reference>
<sequence>MRTDLTVNFEAEKDKKANAPVTLMQVDWPALGVLPALTLRLTDRGTDADNKKLTINGTDWHAVIENTGGLDRLIGAGNFSANSVSDL</sequence>
<accession>A0A3B1CTP8</accession>
<name>A0A3B1CTP8_9ZZZZ</name>
<dbReference type="EMBL" id="UOGG01000030">
    <property type="protein sequence ID" value="VAX27368.1"/>
    <property type="molecule type" value="Genomic_DNA"/>
</dbReference>
<gene>
    <name evidence="1" type="ORF">MNBD_NITROSPINAE05-1437</name>
</gene>
<evidence type="ECO:0000313" key="1">
    <source>
        <dbReference type="EMBL" id="VAX27368.1"/>
    </source>
</evidence>
<protein>
    <submittedName>
        <fullName evidence="1">Uncharacterized protein</fullName>
    </submittedName>
</protein>
<proteinExistence type="predicted"/>